<name>A0ABQ3VZB2_9LACO</name>
<dbReference type="SMART" id="SM00939">
    <property type="entry name" value="PepX_C"/>
    <property type="match status" value="1"/>
</dbReference>
<dbReference type="InterPro" id="IPR013736">
    <property type="entry name" value="Xaa-Pro_dipept_C"/>
</dbReference>
<dbReference type="Gene3D" id="3.40.50.1820">
    <property type="entry name" value="alpha/beta hydrolase"/>
    <property type="match status" value="1"/>
</dbReference>
<dbReference type="Pfam" id="PF08530">
    <property type="entry name" value="PepX_C"/>
    <property type="match status" value="1"/>
</dbReference>
<protein>
    <submittedName>
        <fullName evidence="3">Esterase</fullName>
    </submittedName>
</protein>
<comment type="caution">
    <text evidence="3">The sequence shown here is derived from an EMBL/GenBank/DDBJ whole genome shotgun (WGS) entry which is preliminary data.</text>
</comment>
<dbReference type="InterPro" id="IPR005674">
    <property type="entry name" value="CocE/Ser_esterase"/>
</dbReference>
<dbReference type="SUPFAM" id="SSF53474">
    <property type="entry name" value="alpha/beta-Hydrolases"/>
    <property type="match status" value="1"/>
</dbReference>
<accession>A0ABQ3VZB2</accession>
<dbReference type="InterPro" id="IPR008979">
    <property type="entry name" value="Galactose-bd-like_sf"/>
</dbReference>
<dbReference type="Gene3D" id="2.60.120.260">
    <property type="entry name" value="Galactose-binding domain-like"/>
    <property type="match status" value="1"/>
</dbReference>
<dbReference type="NCBIfam" id="TIGR00976">
    <property type="entry name" value="CocE_NonD"/>
    <property type="match status" value="1"/>
</dbReference>
<dbReference type="InterPro" id="IPR000383">
    <property type="entry name" value="Xaa-Pro-like_dom"/>
</dbReference>
<gene>
    <name evidence="3" type="ORF">YK48G_13300</name>
</gene>
<evidence type="ECO:0000256" key="1">
    <source>
        <dbReference type="ARBA" id="ARBA00022801"/>
    </source>
</evidence>
<dbReference type="Gene3D" id="1.10.3020.10">
    <property type="entry name" value="alpha-amino acid ester hydrolase ( Helical cap domain)"/>
    <property type="match status" value="1"/>
</dbReference>
<feature type="domain" description="Xaa-Pro dipeptidyl-peptidase C-terminal" evidence="2">
    <location>
        <begin position="441"/>
        <end position="680"/>
    </location>
</feature>
<dbReference type="EMBL" id="BNJR01000012">
    <property type="protein sequence ID" value="GHP13905.1"/>
    <property type="molecule type" value="Genomic_DNA"/>
</dbReference>
<keyword evidence="4" id="KW-1185">Reference proteome</keyword>
<evidence type="ECO:0000259" key="2">
    <source>
        <dbReference type="SMART" id="SM00939"/>
    </source>
</evidence>
<dbReference type="Proteomes" id="UP000604765">
    <property type="component" value="Unassembled WGS sequence"/>
</dbReference>
<dbReference type="InterPro" id="IPR029058">
    <property type="entry name" value="AB_hydrolase_fold"/>
</dbReference>
<proteinExistence type="predicted"/>
<evidence type="ECO:0000313" key="4">
    <source>
        <dbReference type="Proteomes" id="UP000604765"/>
    </source>
</evidence>
<evidence type="ECO:0000313" key="3">
    <source>
        <dbReference type="EMBL" id="GHP13905.1"/>
    </source>
</evidence>
<organism evidence="3 4">
    <name type="scientific">Lentilactobacillus fungorum</name>
    <dbReference type="NCBI Taxonomy" id="2201250"/>
    <lineage>
        <taxon>Bacteria</taxon>
        <taxon>Bacillati</taxon>
        <taxon>Bacillota</taxon>
        <taxon>Bacilli</taxon>
        <taxon>Lactobacillales</taxon>
        <taxon>Lactobacillaceae</taxon>
        <taxon>Lentilactobacillus</taxon>
    </lineage>
</organism>
<dbReference type="Pfam" id="PF02129">
    <property type="entry name" value="Peptidase_S15"/>
    <property type="match status" value="1"/>
</dbReference>
<dbReference type="SUPFAM" id="SSF49785">
    <property type="entry name" value="Galactose-binding domain-like"/>
    <property type="match status" value="1"/>
</dbReference>
<sequence length="684" mass="77390">MKFDYYQTGIKEATFSIEGTSIQVRKNAVDGEWQAFEGEVEADYTDRLHFNLREAVEKLVDKPELSAKLRAGNQFTTQTGESYQPTSNKHLWIQREKKPAVNLIVDDGHLVGLQVAVRNMGTVLIQPGYEQATVLADWQRAGLLLTTPLEIKPHFKAMVPMRDGVELATEIFIPDDGKKTHSVILGRTPYGRQMFYRDYERFVQRGFVVVLQDVRGRNDSQGDWLPMYYEREDGQDTIEWIAKQEWSNGNVGMIGGSYGGYVQWAAASSGTPHLKALVSIVTAGGPFNDTIYKNGAPMSGSLAWFFSTAERQFHPEKMQRDDWDELMRIRPLNMIPVVGLGHEIPGFSEFMKHKKYDAFLAQMDWKTRADQINVPALIQSGWFDDNGVGTTEAIRVTDRYPSGQRKLILGPWVHSGNAQYDLGPVHLGEHALRFDIDLQHVRWFDHFLNGVDNGINEESPVDYYTLNADKWRHAEQFPPNKQSTSWYLDCQKGTLLSEKPTSRSTAGFGYDPKQPTPHLIDVSQNELEFPNDYAKVENRDDVLTFTSEPLTKELTITGWFKIVFYASSSAVNTDWVVRLTDVYPDGRSINIDDGVMNAIFFDGQDKPKLLKPGKVYQFEVETQKTSIQLAPGHRLRLDIASAANNLVFPNTNTEAGADGNHPVVAHQVIYGGGEYPSRIMFNRD</sequence>
<keyword evidence="1" id="KW-0378">Hydrolase</keyword>
<reference evidence="3 4" key="1">
    <citation type="journal article" date="2021" name="Int. J. Syst. Evol. Microbiol.">
        <title>Lentilactobacillus fungorum sp. nov., isolated from spent mushroom substrates.</title>
        <authorList>
            <person name="Tohno M."/>
            <person name="Tanizawa Y."/>
            <person name="Kojima Y."/>
            <person name="Sakamoto M."/>
            <person name="Ohkuma M."/>
            <person name="Kobayashi H."/>
        </authorList>
    </citation>
    <scope>NUCLEOTIDE SEQUENCE [LARGE SCALE GENOMIC DNA]</scope>
    <source>
        <strain evidence="3 4">YK48G</strain>
    </source>
</reference>
<dbReference type="RefSeq" id="WP_203629926.1">
    <property type="nucleotide sequence ID" value="NZ_BNJR01000012.1"/>
</dbReference>